<proteinExistence type="predicted"/>
<organism evidence="1">
    <name type="scientific">candidate division WWE3 bacterium</name>
    <dbReference type="NCBI Taxonomy" id="2053526"/>
    <lineage>
        <taxon>Bacteria</taxon>
        <taxon>Katanobacteria</taxon>
    </lineage>
</organism>
<sequence length="153" mass="17337">MKHKLIIIGAVIFGFFLLLSFSSFGSGHHPRPEKDIIRFELNKPEDLKRWFSYQGFLLAPSWLLSDLEVTHRAQQCKLTLSGFLAGLVWTPKGWMSICFNPTKIESDLTAEKHCNLIGYNFLAYDKETETVICTKPPKGGSPSPMALPKRHNT</sequence>
<reference evidence="1" key="1">
    <citation type="journal article" date="2020" name="mSystems">
        <title>Genome- and Community-Level Interaction Insights into Carbon Utilization and Element Cycling Functions of Hydrothermarchaeota in Hydrothermal Sediment.</title>
        <authorList>
            <person name="Zhou Z."/>
            <person name="Liu Y."/>
            <person name="Xu W."/>
            <person name="Pan J."/>
            <person name="Luo Z.H."/>
            <person name="Li M."/>
        </authorList>
    </citation>
    <scope>NUCLEOTIDE SEQUENCE [LARGE SCALE GENOMIC DNA]</scope>
    <source>
        <strain evidence="1">HyVt-365</strain>
    </source>
</reference>
<name>A0A7C1P084_UNCKA</name>
<gene>
    <name evidence="1" type="ORF">ENI09_01515</name>
</gene>
<accession>A0A7C1P084</accession>
<evidence type="ECO:0000313" key="1">
    <source>
        <dbReference type="EMBL" id="HEB14067.1"/>
    </source>
</evidence>
<dbReference type="EMBL" id="DRHH01000064">
    <property type="protein sequence ID" value="HEB14067.1"/>
    <property type="molecule type" value="Genomic_DNA"/>
</dbReference>
<comment type="caution">
    <text evidence="1">The sequence shown here is derived from an EMBL/GenBank/DDBJ whole genome shotgun (WGS) entry which is preliminary data.</text>
</comment>
<dbReference type="Proteomes" id="UP000885744">
    <property type="component" value="Unassembled WGS sequence"/>
</dbReference>
<protein>
    <submittedName>
        <fullName evidence="1">Uncharacterized protein</fullName>
    </submittedName>
</protein>
<dbReference type="AlphaFoldDB" id="A0A7C1P084"/>